<dbReference type="PANTHER" id="PTHR45947">
    <property type="entry name" value="SULFOQUINOVOSYL TRANSFERASE SQD2"/>
    <property type="match status" value="1"/>
</dbReference>
<evidence type="ECO:0000313" key="5">
    <source>
        <dbReference type="Proteomes" id="UP000053904"/>
    </source>
</evidence>
<protein>
    <submittedName>
        <fullName evidence="4">Glycosyl transferase group 1</fullName>
    </submittedName>
</protein>
<feature type="transmembrane region" description="Helical" evidence="1">
    <location>
        <begin position="87"/>
        <end position="108"/>
    </location>
</feature>
<dbReference type="Pfam" id="PF13439">
    <property type="entry name" value="Glyco_transf_4"/>
    <property type="match status" value="1"/>
</dbReference>
<keyword evidence="4" id="KW-0808">Transferase</keyword>
<dbReference type="SUPFAM" id="SSF53756">
    <property type="entry name" value="UDP-Glycosyltransferase/glycogen phosphorylase"/>
    <property type="match status" value="1"/>
</dbReference>
<dbReference type="GO" id="GO:0016757">
    <property type="term" value="F:glycosyltransferase activity"/>
    <property type="evidence" value="ECO:0007669"/>
    <property type="project" value="InterPro"/>
</dbReference>
<evidence type="ECO:0000259" key="3">
    <source>
        <dbReference type="Pfam" id="PF13439"/>
    </source>
</evidence>
<dbReference type="PANTHER" id="PTHR45947:SF14">
    <property type="entry name" value="SLL1723 PROTEIN"/>
    <property type="match status" value="1"/>
</dbReference>
<keyword evidence="1" id="KW-1133">Transmembrane helix</keyword>
<keyword evidence="1" id="KW-0472">Membrane</keyword>
<dbReference type="InterPro" id="IPR001296">
    <property type="entry name" value="Glyco_trans_1"/>
</dbReference>
<comment type="caution">
    <text evidence="4">The sequence shown here is derived from an EMBL/GenBank/DDBJ whole genome shotgun (WGS) entry which is preliminary data.</text>
</comment>
<feature type="domain" description="Glycosyltransferase subfamily 4-like N-terminal" evidence="3">
    <location>
        <begin position="23"/>
        <end position="204"/>
    </location>
</feature>
<evidence type="ECO:0000313" key="4">
    <source>
        <dbReference type="EMBL" id="KUK77793.1"/>
    </source>
</evidence>
<sequence length="398" mass="45907">MQKEKILIIATTFPRWENDKIPNFVYELSREYTKKYDVHVLAPHSKGSKAYENMEDIKVHRFRYFFPKFENLSQGISISNAIERNKLNIFLIPFFLFSGLCKLLYLLIKYPFKIIHNHWLIPFSPFSAFFKPLFKYRLIVTSHGGDILGFSKGIKRYIIKKISEYAITKSDYYTVVSKEIKTVAEENFDIDFNNKLKVISMGIPYDDFQKVKPNFSKDSFTAVFVGRLSEMKGTEYLIRAIGELKKQGEKIKCKIIGDGPKREYLESLVKELNIEDQVQFTGFIPHSQLTEALNRTSVFVGPSITTSTGYKEGFGLVFIEAMAAGLPVIASRSGGITDTVKHKETGLLVEEKGYKQIAEYIKEIRDNESLRNELIKGGKQTAKQYSWQNIGERFMELF</sequence>
<dbReference type="Proteomes" id="UP000053904">
    <property type="component" value="Unassembled WGS sequence"/>
</dbReference>
<dbReference type="InterPro" id="IPR028098">
    <property type="entry name" value="Glyco_trans_4-like_N"/>
</dbReference>
<evidence type="ECO:0000259" key="2">
    <source>
        <dbReference type="Pfam" id="PF00534"/>
    </source>
</evidence>
<dbReference type="InterPro" id="IPR050194">
    <property type="entry name" value="Glycosyltransferase_grp1"/>
</dbReference>
<dbReference type="PATRIC" id="fig|1641389.3.peg.967"/>
<dbReference type="AlphaFoldDB" id="A0A101HJ42"/>
<proteinExistence type="predicted"/>
<accession>A0A101HJ42</accession>
<reference evidence="5" key="1">
    <citation type="journal article" date="2015" name="MBio">
        <title>Genome-Resolved Metagenomic Analysis Reveals Roles for Candidate Phyla and Other Microbial Community Members in Biogeochemical Transformations in Oil Reservoirs.</title>
        <authorList>
            <person name="Hu P."/>
            <person name="Tom L."/>
            <person name="Singh A."/>
            <person name="Thomas B.C."/>
            <person name="Baker B.J."/>
            <person name="Piceno Y.M."/>
            <person name="Andersen G.L."/>
            <person name="Banfield J.F."/>
        </authorList>
    </citation>
    <scope>NUCLEOTIDE SEQUENCE [LARGE SCALE GENOMIC DNA]</scope>
</reference>
<organism evidence="4 5">
    <name type="scientific">candidate division WS6 bacterium 34_10</name>
    <dbReference type="NCBI Taxonomy" id="1641389"/>
    <lineage>
        <taxon>Bacteria</taxon>
        <taxon>Candidatus Dojkabacteria</taxon>
    </lineage>
</organism>
<feature type="domain" description="Glycosyl transferase family 1" evidence="2">
    <location>
        <begin position="208"/>
        <end position="380"/>
    </location>
</feature>
<name>A0A101HJ42_9BACT</name>
<keyword evidence="1" id="KW-0812">Transmembrane</keyword>
<dbReference type="Gene3D" id="3.40.50.2000">
    <property type="entry name" value="Glycogen Phosphorylase B"/>
    <property type="match status" value="2"/>
</dbReference>
<dbReference type="EMBL" id="LGGO01000005">
    <property type="protein sequence ID" value="KUK77793.1"/>
    <property type="molecule type" value="Genomic_DNA"/>
</dbReference>
<dbReference type="Pfam" id="PF00534">
    <property type="entry name" value="Glycos_transf_1"/>
    <property type="match status" value="1"/>
</dbReference>
<evidence type="ECO:0000256" key="1">
    <source>
        <dbReference type="SAM" id="Phobius"/>
    </source>
</evidence>
<gene>
    <name evidence="4" type="ORF">XD93_0084</name>
</gene>